<dbReference type="EMBL" id="CAJPEX010000620">
    <property type="protein sequence ID" value="CAG0916564.1"/>
    <property type="molecule type" value="Genomic_DNA"/>
</dbReference>
<evidence type="ECO:0000259" key="3">
    <source>
        <dbReference type="PROSITE" id="PS50102"/>
    </source>
</evidence>
<evidence type="ECO:0000256" key="2">
    <source>
        <dbReference type="PROSITE-ProRule" id="PRU00176"/>
    </source>
</evidence>
<dbReference type="Pfam" id="PF00076">
    <property type="entry name" value="RRM_1"/>
    <property type="match status" value="3"/>
</dbReference>
<gene>
    <name evidence="4" type="ORF">NMOB1V02_LOCUS4177</name>
</gene>
<evidence type="ECO:0000313" key="5">
    <source>
        <dbReference type="Proteomes" id="UP000678499"/>
    </source>
</evidence>
<accession>A0A7R9BKV8</accession>
<dbReference type="SMART" id="SM00360">
    <property type="entry name" value="RRM"/>
    <property type="match status" value="3"/>
</dbReference>
<feature type="domain" description="RRM" evidence="3">
    <location>
        <begin position="290"/>
        <end position="356"/>
    </location>
</feature>
<dbReference type="OrthoDB" id="3800936at2759"/>
<organism evidence="4">
    <name type="scientific">Notodromas monacha</name>
    <dbReference type="NCBI Taxonomy" id="399045"/>
    <lineage>
        <taxon>Eukaryota</taxon>
        <taxon>Metazoa</taxon>
        <taxon>Ecdysozoa</taxon>
        <taxon>Arthropoda</taxon>
        <taxon>Crustacea</taxon>
        <taxon>Oligostraca</taxon>
        <taxon>Ostracoda</taxon>
        <taxon>Podocopa</taxon>
        <taxon>Podocopida</taxon>
        <taxon>Cypridocopina</taxon>
        <taxon>Cypridoidea</taxon>
        <taxon>Cyprididae</taxon>
        <taxon>Notodromas</taxon>
    </lineage>
</organism>
<dbReference type="FunFam" id="3.30.70.330:FF:000022">
    <property type="entry name" value="APOBEC1 complementation factor isoform X1"/>
    <property type="match status" value="1"/>
</dbReference>
<dbReference type="InterPro" id="IPR035979">
    <property type="entry name" value="RBD_domain_sf"/>
</dbReference>
<dbReference type="PROSITE" id="PS50102">
    <property type="entry name" value="RRM"/>
    <property type="match status" value="3"/>
</dbReference>
<keyword evidence="5" id="KW-1185">Reference proteome</keyword>
<dbReference type="AlphaFoldDB" id="A0A7R9BKV8"/>
<dbReference type="PANTHER" id="PTHR21245">
    <property type="entry name" value="HETEROGENEOUS NUCLEAR RIBONUCLEOPROTEIN"/>
    <property type="match status" value="1"/>
</dbReference>
<dbReference type="InterPro" id="IPR000504">
    <property type="entry name" value="RRM_dom"/>
</dbReference>
<proteinExistence type="predicted"/>
<dbReference type="InterPro" id="IPR012677">
    <property type="entry name" value="Nucleotide-bd_a/b_plait_sf"/>
</dbReference>
<evidence type="ECO:0000313" key="4">
    <source>
        <dbReference type="EMBL" id="CAD7276412.1"/>
    </source>
</evidence>
<dbReference type="Proteomes" id="UP000678499">
    <property type="component" value="Unassembled WGS sequence"/>
</dbReference>
<feature type="non-terminal residue" evidence="4">
    <location>
        <position position="1"/>
    </location>
</feature>
<feature type="domain" description="RRM" evidence="3">
    <location>
        <begin position="193"/>
        <end position="277"/>
    </location>
</feature>
<dbReference type="Gene3D" id="3.30.70.330">
    <property type="match status" value="3"/>
</dbReference>
<protein>
    <recommendedName>
        <fullName evidence="3">RRM domain-containing protein</fullName>
    </recommendedName>
</protein>
<reference evidence="4" key="1">
    <citation type="submission" date="2020-11" db="EMBL/GenBank/DDBJ databases">
        <authorList>
            <person name="Tran Van P."/>
        </authorList>
    </citation>
    <scope>NUCLEOTIDE SEQUENCE</scope>
</reference>
<dbReference type="EMBL" id="OA882657">
    <property type="protein sequence ID" value="CAD7276412.1"/>
    <property type="molecule type" value="Genomic_DNA"/>
</dbReference>
<dbReference type="GO" id="GO:0003723">
    <property type="term" value="F:RNA binding"/>
    <property type="evidence" value="ECO:0007669"/>
    <property type="project" value="UniProtKB-UniRule"/>
</dbReference>
<sequence length="356" mass="40928">MWFIGDNHNSGEMHDDAFLRELLGSTHWFEMPEGTEEVNSSDEIPRTESKCTAPELEHLNEVSERLREKLPKIHFHMFQQNGQRCCVRLGLKGSQVAVKGSEVFIARIPKDVFEDELVPLFNRVGEICEFRLMMDFWRLPELYYNAIHCMNRGYGFCRFSNCEDASQAVQELNNYRFKDSPSPLGVVLSKDNCRLYIRNIPKTMTFDDFSTAIQRLTKGVREVILLPCIFDRSKNRGFAFVEYCSHKEAAMARRSLTNSSGNRTIQGSVLFVDWAEPERDVDPDTMKTVKSIFVRNLSPERTSEYITKGFAHLAGVQPLHVWKNRDFAFVNFAERSQAELALNNASVPGKLGEQVF</sequence>
<evidence type="ECO:0000256" key="1">
    <source>
        <dbReference type="ARBA" id="ARBA00022884"/>
    </source>
</evidence>
<name>A0A7R9BKV8_9CRUS</name>
<dbReference type="SUPFAM" id="SSF54928">
    <property type="entry name" value="RNA-binding domain, RBD"/>
    <property type="match status" value="2"/>
</dbReference>
<feature type="domain" description="RRM" evidence="3">
    <location>
        <begin position="101"/>
        <end position="191"/>
    </location>
</feature>
<keyword evidence="1 2" id="KW-0694">RNA-binding</keyword>